<feature type="transmembrane region" description="Helical" evidence="7">
    <location>
        <begin position="195"/>
        <end position="217"/>
    </location>
</feature>
<keyword evidence="6 7" id="KW-0472">Membrane</keyword>
<feature type="transmembrane region" description="Helical" evidence="7">
    <location>
        <begin position="304"/>
        <end position="324"/>
    </location>
</feature>
<dbReference type="PANTHER" id="PTHR23517:SF13">
    <property type="entry name" value="MAJOR FACILITATOR SUPERFAMILY MFS_1"/>
    <property type="match status" value="1"/>
</dbReference>
<gene>
    <name evidence="9" type="ORF">Ate02nite_37290</name>
</gene>
<reference evidence="9" key="1">
    <citation type="submission" date="2021-01" db="EMBL/GenBank/DDBJ databases">
        <title>Whole genome shotgun sequence of Actinoplanes tereljensis NBRC 105297.</title>
        <authorList>
            <person name="Komaki H."/>
            <person name="Tamura T."/>
        </authorList>
    </citation>
    <scope>NUCLEOTIDE SEQUENCE</scope>
    <source>
        <strain evidence="9">NBRC 105297</strain>
    </source>
</reference>
<dbReference type="InterPro" id="IPR036259">
    <property type="entry name" value="MFS_trans_sf"/>
</dbReference>
<dbReference type="AlphaFoldDB" id="A0A919NN61"/>
<keyword evidence="10" id="KW-1185">Reference proteome</keyword>
<dbReference type="InterPro" id="IPR020846">
    <property type="entry name" value="MFS_dom"/>
</dbReference>
<dbReference type="Pfam" id="PF07690">
    <property type="entry name" value="MFS_1"/>
    <property type="match status" value="1"/>
</dbReference>
<evidence type="ECO:0000259" key="8">
    <source>
        <dbReference type="PROSITE" id="PS50850"/>
    </source>
</evidence>
<comment type="subcellular location">
    <subcellularLocation>
        <location evidence="1">Cell membrane</location>
        <topology evidence="1">Multi-pass membrane protein</topology>
    </subcellularLocation>
</comment>
<feature type="domain" description="Major facilitator superfamily (MFS) profile" evidence="8">
    <location>
        <begin position="32"/>
        <end position="419"/>
    </location>
</feature>
<dbReference type="GO" id="GO:0022857">
    <property type="term" value="F:transmembrane transporter activity"/>
    <property type="evidence" value="ECO:0007669"/>
    <property type="project" value="InterPro"/>
</dbReference>
<proteinExistence type="predicted"/>
<name>A0A919NN61_9ACTN</name>
<dbReference type="EMBL" id="BOMY01000024">
    <property type="protein sequence ID" value="GIF20999.1"/>
    <property type="molecule type" value="Genomic_DNA"/>
</dbReference>
<feature type="transmembrane region" description="Helical" evidence="7">
    <location>
        <begin position="124"/>
        <end position="146"/>
    </location>
</feature>
<keyword evidence="5 7" id="KW-1133">Transmembrane helix</keyword>
<dbReference type="GO" id="GO:0005886">
    <property type="term" value="C:plasma membrane"/>
    <property type="evidence" value="ECO:0007669"/>
    <property type="project" value="UniProtKB-SubCell"/>
</dbReference>
<sequence>MDEMLVSAQSEVMTVLTSPRPVAKTGSARHGIAFWLIAAVFVVSLAFSTVPAPLYPLYQRQDGFSSFTVTIVFAVYAVGVIISLLLAGHVSDWAGRRRILLPALSLEIVAAVLFLAWPALPGLILARFLTGLGVGMITATATAYLLELHTAHRPAAGRTRFEIVSAAANLGGLGAGTLVAGALAQFAPAPLRTPYVVFLILLALSVVAVAAVPETVTAPAVRPAYRPQRIRVAGGDRIAYLVAAAGAFTAFAVFGLFTSLAPGFVAGSLHHPGRLLAGTTSFLVFAAGAATQSASGRLTPRQRFLTGLLAQAAGLLVVAAATQVTSLGLFLAGGALAGAGAGILFKSGVGVVAAAAAAHERGETLAGLFLIAYLGLVGPVLGLGIATRYVPATTALLWFTGFLLALLAGIAVLDRFRRS</sequence>
<protein>
    <submittedName>
        <fullName evidence="9">MFS transporter</fullName>
    </submittedName>
</protein>
<evidence type="ECO:0000313" key="10">
    <source>
        <dbReference type="Proteomes" id="UP000623608"/>
    </source>
</evidence>
<evidence type="ECO:0000256" key="5">
    <source>
        <dbReference type="ARBA" id="ARBA00022989"/>
    </source>
</evidence>
<feature type="transmembrane region" description="Helical" evidence="7">
    <location>
        <begin position="32"/>
        <end position="52"/>
    </location>
</feature>
<evidence type="ECO:0000313" key="9">
    <source>
        <dbReference type="EMBL" id="GIF20999.1"/>
    </source>
</evidence>
<dbReference type="InterPro" id="IPR050171">
    <property type="entry name" value="MFS_Transporters"/>
</dbReference>
<feature type="transmembrane region" description="Helical" evidence="7">
    <location>
        <begin position="330"/>
        <end position="358"/>
    </location>
</feature>
<keyword evidence="4 7" id="KW-0812">Transmembrane</keyword>
<feature type="transmembrane region" description="Helical" evidence="7">
    <location>
        <begin position="99"/>
        <end position="118"/>
    </location>
</feature>
<evidence type="ECO:0000256" key="6">
    <source>
        <dbReference type="ARBA" id="ARBA00023136"/>
    </source>
</evidence>
<feature type="transmembrane region" description="Helical" evidence="7">
    <location>
        <begin position="64"/>
        <end position="87"/>
    </location>
</feature>
<organism evidence="9 10">
    <name type="scientific">Paractinoplanes tereljensis</name>
    <dbReference type="NCBI Taxonomy" id="571912"/>
    <lineage>
        <taxon>Bacteria</taxon>
        <taxon>Bacillati</taxon>
        <taxon>Actinomycetota</taxon>
        <taxon>Actinomycetes</taxon>
        <taxon>Micromonosporales</taxon>
        <taxon>Micromonosporaceae</taxon>
        <taxon>Paractinoplanes</taxon>
    </lineage>
</organism>
<evidence type="ECO:0000256" key="1">
    <source>
        <dbReference type="ARBA" id="ARBA00004651"/>
    </source>
</evidence>
<accession>A0A919NN61</accession>
<dbReference type="PROSITE" id="PS50850">
    <property type="entry name" value="MFS"/>
    <property type="match status" value="1"/>
</dbReference>
<feature type="transmembrane region" description="Helical" evidence="7">
    <location>
        <begin position="238"/>
        <end position="261"/>
    </location>
</feature>
<comment type="caution">
    <text evidence="9">The sequence shown here is derived from an EMBL/GenBank/DDBJ whole genome shotgun (WGS) entry which is preliminary data.</text>
</comment>
<evidence type="ECO:0000256" key="7">
    <source>
        <dbReference type="SAM" id="Phobius"/>
    </source>
</evidence>
<keyword evidence="3" id="KW-1003">Cell membrane</keyword>
<dbReference type="PANTHER" id="PTHR23517">
    <property type="entry name" value="RESISTANCE PROTEIN MDTM, PUTATIVE-RELATED-RELATED"/>
    <property type="match status" value="1"/>
</dbReference>
<feature type="transmembrane region" description="Helical" evidence="7">
    <location>
        <begin position="273"/>
        <end position="292"/>
    </location>
</feature>
<dbReference type="Proteomes" id="UP000623608">
    <property type="component" value="Unassembled WGS sequence"/>
</dbReference>
<feature type="transmembrane region" description="Helical" evidence="7">
    <location>
        <begin position="167"/>
        <end position="189"/>
    </location>
</feature>
<feature type="transmembrane region" description="Helical" evidence="7">
    <location>
        <begin position="365"/>
        <end position="389"/>
    </location>
</feature>
<dbReference type="Gene3D" id="1.20.1250.20">
    <property type="entry name" value="MFS general substrate transporter like domains"/>
    <property type="match status" value="1"/>
</dbReference>
<keyword evidence="2" id="KW-0813">Transport</keyword>
<dbReference type="InterPro" id="IPR011701">
    <property type="entry name" value="MFS"/>
</dbReference>
<dbReference type="SUPFAM" id="SSF103473">
    <property type="entry name" value="MFS general substrate transporter"/>
    <property type="match status" value="1"/>
</dbReference>
<feature type="transmembrane region" description="Helical" evidence="7">
    <location>
        <begin position="395"/>
        <end position="413"/>
    </location>
</feature>
<evidence type="ECO:0000256" key="4">
    <source>
        <dbReference type="ARBA" id="ARBA00022692"/>
    </source>
</evidence>
<evidence type="ECO:0000256" key="2">
    <source>
        <dbReference type="ARBA" id="ARBA00022448"/>
    </source>
</evidence>
<evidence type="ECO:0000256" key="3">
    <source>
        <dbReference type="ARBA" id="ARBA00022475"/>
    </source>
</evidence>